<feature type="transmembrane region" description="Helical" evidence="6">
    <location>
        <begin position="95"/>
        <end position="117"/>
    </location>
</feature>
<dbReference type="GO" id="GO:0022857">
    <property type="term" value="F:transmembrane transporter activity"/>
    <property type="evidence" value="ECO:0007669"/>
    <property type="project" value="InterPro"/>
</dbReference>
<dbReference type="GO" id="GO:0046677">
    <property type="term" value="P:response to antibiotic"/>
    <property type="evidence" value="ECO:0007669"/>
    <property type="project" value="UniProtKB-KW"/>
</dbReference>
<accession>A0AAU2AHP0</accession>
<dbReference type="PROSITE" id="PS50850">
    <property type="entry name" value="MFS"/>
    <property type="match status" value="1"/>
</dbReference>
<feature type="transmembrane region" description="Helical" evidence="6">
    <location>
        <begin position="312"/>
        <end position="332"/>
    </location>
</feature>
<evidence type="ECO:0000256" key="1">
    <source>
        <dbReference type="ARBA" id="ARBA00004651"/>
    </source>
</evidence>
<feature type="transmembrane region" description="Helical" evidence="6">
    <location>
        <begin position="155"/>
        <end position="175"/>
    </location>
</feature>
<reference evidence="8" key="1">
    <citation type="submission" date="2022-10" db="EMBL/GenBank/DDBJ databases">
        <title>The complete genomes of actinobacterial strains from the NBC collection.</title>
        <authorList>
            <person name="Joergensen T.S."/>
            <person name="Alvarez Arevalo M."/>
            <person name="Sterndorff E.B."/>
            <person name="Faurdal D."/>
            <person name="Vuksanovic O."/>
            <person name="Mourched A.-S."/>
            <person name="Charusanti P."/>
            <person name="Shaw S."/>
            <person name="Blin K."/>
            <person name="Weber T."/>
        </authorList>
    </citation>
    <scope>NUCLEOTIDE SEQUENCE</scope>
    <source>
        <strain evidence="8">NBC_00093</strain>
    </source>
</reference>
<dbReference type="AlphaFoldDB" id="A0AAU2AHP0"/>
<keyword evidence="2 6" id="KW-0812">Transmembrane</keyword>
<dbReference type="PANTHER" id="PTHR42718">
    <property type="entry name" value="MAJOR FACILITATOR SUPERFAMILY MULTIDRUG TRANSPORTER MFSC"/>
    <property type="match status" value="1"/>
</dbReference>
<dbReference type="PANTHER" id="PTHR42718:SF48">
    <property type="entry name" value="CONSERVED TWO-DOMAIN MEMBRANE PROTEIN-RELATED"/>
    <property type="match status" value="1"/>
</dbReference>
<dbReference type="Pfam" id="PF07690">
    <property type="entry name" value="MFS_1"/>
    <property type="match status" value="1"/>
</dbReference>
<evidence type="ECO:0000256" key="5">
    <source>
        <dbReference type="ARBA" id="ARBA00023251"/>
    </source>
</evidence>
<dbReference type="InterPro" id="IPR005829">
    <property type="entry name" value="Sugar_transporter_CS"/>
</dbReference>
<feature type="domain" description="Major facilitator superfamily (MFS) profile" evidence="7">
    <location>
        <begin position="27"/>
        <end position="473"/>
    </location>
</feature>
<feature type="transmembrane region" description="Helical" evidence="6">
    <location>
        <begin position="123"/>
        <end position="143"/>
    </location>
</feature>
<feature type="transmembrane region" description="Helical" evidence="6">
    <location>
        <begin position="374"/>
        <end position="404"/>
    </location>
</feature>
<keyword evidence="4 6" id="KW-0472">Membrane</keyword>
<feature type="transmembrane region" description="Helical" evidence="6">
    <location>
        <begin position="214"/>
        <end position="233"/>
    </location>
</feature>
<dbReference type="SUPFAM" id="SSF103473">
    <property type="entry name" value="MFS general substrate transporter"/>
    <property type="match status" value="1"/>
</dbReference>
<dbReference type="CDD" id="cd17321">
    <property type="entry name" value="MFS_MMR_MDR_like"/>
    <property type="match status" value="1"/>
</dbReference>
<keyword evidence="5" id="KW-0046">Antibiotic resistance</keyword>
<proteinExistence type="predicted"/>
<evidence type="ECO:0000259" key="7">
    <source>
        <dbReference type="PROSITE" id="PS50850"/>
    </source>
</evidence>
<comment type="subcellular location">
    <subcellularLocation>
        <location evidence="1">Cell membrane</location>
        <topology evidence="1">Multi-pass membrane protein</topology>
    </subcellularLocation>
</comment>
<dbReference type="Gene3D" id="1.20.1250.20">
    <property type="entry name" value="MFS general substrate transporter like domains"/>
    <property type="match status" value="1"/>
</dbReference>
<dbReference type="Gene3D" id="1.20.1720.10">
    <property type="entry name" value="Multidrug resistance protein D"/>
    <property type="match status" value="1"/>
</dbReference>
<evidence type="ECO:0000256" key="4">
    <source>
        <dbReference type="ARBA" id="ARBA00023136"/>
    </source>
</evidence>
<keyword evidence="3 6" id="KW-1133">Transmembrane helix</keyword>
<dbReference type="GO" id="GO:0005886">
    <property type="term" value="C:plasma membrane"/>
    <property type="evidence" value="ECO:0007669"/>
    <property type="project" value="UniProtKB-SubCell"/>
</dbReference>
<dbReference type="InterPro" id="IPR036259">
    <property type="entry name" value="MFS_trans_sf"/>
</dbReference>
<evidence type="ECO:0000256" key="3">
    <source>
        <dbReference type="ARBA" id="ARBA00022989"/>
    </source>
</evidence>
<evidence type="ECO:0000256" key="2">
    <source>
        <dbReference type="ARBA" id="ARBA00022692"/>
    </source>
</evidence>
<gene>
    <name evidence="8" type="ORF">OHA22_49205</name>
</gene>
<dbReference type="PROSITE" id="PS00216">
    <property type="entry name" value="SUGAR_TRANSPORT_1"/>
    <property type="match status" value="1"/>
</dbReference>
<feature type="transmembrane region" description="Helical" evidence="6">
    <location>
        <begin position="450"/>
        <end position="468"/>
    </location>
</feature>
<sequence length="478" mass="49622">MSSQDQMAPPLTQKGGEGSSNARPALILAVLAMASFLGQLDVWITNVGLPDIGQGVGSTSLSDLSWVLNGYAIVFAALLVPAGRLADRFGRKNGFLLGMAVFVAASLGAALATDVWVLVVFRAFQAVGAALLTPASLGLVLTSAPADKVERYVKIWFTAGSLSGVCGPIFGGLLVQASWRWLFLVNIPFGLLAIALAARLVSNAKHEQDARIPDLLGGVLLIVMVGALALGIVKAPDWGWSDSRVVTSLAVAVVGLVAFLFRSARHRVPVVDLSLFRNRIFASANLAGMLQLASFAALLLSSILWMQSHWHYSAIKTGCASLPGPIGFALAATASETLQRRFRIPAGVIAAVGSAIASVGILLFVFLLHDDPNYLSGVLPCWLLFGFGAGLALPTVVSSATVGLRPEEAATGSAIVTMSTQIGSVVGISILVAMLGTASGGAALETYRHAWLVAMALMAFAGLVSLGVSQQPKAVAVR</sequence>
<dbReference type="InterPro" id="IPR011701">
    <property type="entry name" value="MFS"/>
</dbReference>
<protein>
    <submittedName>
        <fullName evidence="8">MFS transporter</fullName>
    </submittedName>
</protein>
<name>A0AAU2AHP0_9ACTN</name>
<feature type="transmembrane region" description="Helical" evidence="6">
    <location>
        <begin position="344"/>
        <end position="368"/>
    </location>
</feature>
<organism evidence="8">
    <name type="scientific">Streptomyces sp. NBC_00093</name>
    <dbReference type="NCBI Taxonomy" id="2975649"/>
    <lineage>
        <taxon>Bacteria</taxon>
        <taxon>Bacillati</taxon>
        <taxon>Actinomycetota</taxon>
        <taxon>Actinomycetes</taxon>
        <taxon>Kitasatosporales</taxon>
        <taxon>Streptomycetaceae</taxon>
        <taxon>Streptomyces</taxon>
    </lineage>
</organism>
<evidence type="ECO:0000256" key="6">
    <source>
        <dbReference type="SAM" id="Phobius"/>
    </source>
</evidence>
<dbReference type="EMBL" id="CP108222">
    <property type="protein sequence ID" value="WTT22977.1"/>
    <property type="molecule type" value="Genomic_DNA"/>
</dbReference>
<evidence type="ECO:0000313" key="8">
    <source>
        <dbReference type="EMBL" id="WTT22977.1"/>
    </source>
</evidence>
<feature type="transmembrane region" description="Helical" evidence="6">
    <location>
        <begin position="181"/>
        <end position="202"/>
    </location>
</feature>
<feature type="transmembrane region" description="Helical" evidence="6">
    <location>
        <begin position="282"/>
        <end position="306"/>
    </location>
</feature>
<dbReference type="InterPro" id="IPR020846">
    <property type="entry name" value="MFS_dom"/>
</dbReference>
<feature type="transmembrane region" description="Helical" evidence="6">
    <location>
        <begin position="245"/>
        <end position="261"/>
    </location>
</feature>
<feature type="transmembrane region" description="Helical" evidence="6">
    <location>
        <begin position="64"/>
        <end position="83"/>
    </location>
</feature>
<feature type="transmembrane region" description="Helical" evidence="6">
    <location>
        <begin position="25"/>
        <end position="44"/>
    </location>
</feature>